<evidence type="ECO:0000313" key="3">
    <source>
        <dbReference type="Proteomes" id="UP001063475"/>
    </source>
</evidence>
<dbReference type="RefSeq" id="WP_263471403.1">
    <property type="nucleotide sequence ID" value="NZ_JAMSHA010000010.1"/>
</dbReference>
<dbReference type="EMBL" id="JAMSHA010000010">
    <property type="protein sequence ID" value="MCV2224718.1"/>
    <property type="molecule type" value="Genomic_DNA"/>
</dbReference>
<proteinExistence type="predicted"/>
<dbReference type="Pfam" id="PF18737">
    <property type="entry name" value="HEPN_MAE_28990"/>
    <property type="match status" value="1"/>
</dbReference>
<organism evidence="2 3">
    <name type="scientific">Pseudomonas mercuritolerans</name>
    <dbReference type="NCBI Taxonomy" id="2951809"/>
    <lineage>
        <taxon>Bacteria</taxon>
        <taxon>Pseudomonadati</taxon>
        <taxon>Pseudomonadota</taxon>
        <taxon>Gammaproteobacteria</taxon>
        <taxon>Pseudomonadales</taxon>
        <taxon>Pseudomonadaceae</taxon>
        <taxon>Pseudomonas</taxon>
    </lineage>
</organism>
<accession>A0ABT2Y196</accession>
<evidence type="ECO:0000313" key="2">
    <source>
        <dbReference type="EMBL" id="MCV2224718.1"/>
    </source>
</evidence>
<reference evidence="2" key="1">
    <citation type="submission" date="2022-06" db="EMBL/GenBank/DDBJ databases">
        <title>De novo draft assembly of the Pseudomonas mercurotoleraris sp. nov., isolated from the plants rhizosphere.</title>
        <authorList>
            <person name="Robas M."/>
            <person name="Gonzalez D."/>
            <person name="Fernandez V.M."/>
            <person name="Luna L."/>
            <person name="Provanza A."/>
            <person name="Jimenez P.A."/>
        </authorList>
    </citation>
    <scope>NUCLEOTIDE SEQUENCE</scope>
    <source>
        <strain evidence="2">SAICEUPSM</strain>
    </source>
</reference>
<dbReference type="InterPro" id="IPR040788">
    <property type="entry name" value="HEPN_MAE_28990"/>
</dbReference>
<feature type="domain" description="MAE-28990/MAE-18760-like HEPN" evidence="1">
    <location>
        <begin position="2"/>
        <end position="204"/>
    </location>
</feature>
<sequence length="210" mass="23950">MKQILNDKNSRASSCTILLNHIKELEEKAGKILESSIIKSSLLIMLYNNIEATVYAAFEKIHATANAIEYEDLSIFTKKICTNYHFNNPKYAFENIEKILSKSLSLPLLEEYGKRINLFSGNLDEKKINAIAKVYGIPITKPSGTKNMLVVKQKRNKLAHGEESFLASCRGYTSKDLSQIQESCEDFLSRFIINVELYLNKRMYLKKPAV</sequence>
<evidence type="ECO:0000259" key="1">
    <source>
        <dbReference type="Pfam" id="PF18737"/>
    </source>
</evidence>
<protein>
    <submittedName>
        <fullName evidence="2">MAE_28990/MAE_18760 family HEPN-like nuclease</fullName>
    </submittedName>
</protein>
<keyword evidence="3" id="KW-1185">Reference proteome</keyword>
<dbReference type="Proteomes" id="UP001063475">
    <property type="component" value="Unassembled WGS sequence"/>
</dbReference>
<comment type="caution">
    <text evidence="2">The sequence shown here is derived from an EMBL/GenBank/DDBJ whole genome shotgun (WGS) entry which is preliminary data.</text>
</comment>
<gene>
    <name evidence="2" type="ORF">ND528_24470</name>
</gene>
<name>A0ABT2Y196_9PSED</name>